<proteinExistence type="predicted"/>
<dbReference type="EMBL" id="KV419426">
    <property type="protein sequence ID" value="KZS89668.1"/>
    <property type="molecule type" value="Genomic_DNA"/>
</dbReference>
<feature type="compositionally biased region" description="Acidic residues" evidence="1">
    <location>
        <begin position="406"/>
        <end position="417"/>
    </location>
</feature>
<dbReference type="SUPFAM" id="SSF53613">
    <property type="entry name" value="Ribokinase-like"/>
    <property type="match status" value="1"/>
</dbReference>
<dbReference type="OrthoDB" id="204058at2759"/>
<feature type="compositionally biased region" description="Polar residues" evidence="1">
    <location>
        <begin position="443"/>
        <end position="457"/>
    </location>
</feature>
<name>A0A164QHN0_9AGAM</name>
<feature type="region of interest" description="Disordered" evidence="1">
    <location>
        <begin position="346"/>
        <end position="370"/>
    </location>
</feature>
<feature type="region of interest" description="Disordered" evidence="1">
    <location>
        <begin position="443"/>
        <end position="465"/>
    </location>
</feature>
<protein>
    <recommendedName>
        <fullName evidence="2">Carbohydrate kinase PfkB domain-containing protein</fullName>
    </recommendedName>
</protein>
<sequence length="506" mass="53466">MSRLRGNTYESTNSSGSGSSSATAANPTYSSSPNYTGPITRVIASGTLFLIHTIRVPSFPYESAVVRAQSVTRRRGGSAPNILSCLAQFDGLESNLVAPLGGGDEGKTVVRELESGGVRTRFCQVWNGAGVPGAWVFQSKANGSRTVVQHNPLPDLTHEEFVSNLGPLLVPENYSVSPGPQNPPHLQTVYPAPFEWLHFEGRSVKTTLNNLQGIDGLARDRGWRDKVVFSLEVGKKGRQGVEALIPHVDVIFFSKAYAMSHGYTSPRPFLLSMTPLAPPHSILIVNWGLGAQGGAAILSIPTKEYFQSSGWIDPGIPSSDPGSPIEQNLAGVGTLVGRRSPVSSVHSGSNFWADGHRSSSSAQTHGSGGMGAGYDSGWDMYTVDGVPPPASGHLNGAGAGGAGGGDAEDDDGGEDDPMMSGTHDAFMAGMIYALTRGLLPGSPWTSAQASPNPNTTGRGKGVMEGERSKWRLEECLRFATELSGRKARRKGFGGLKDEMRSVGWSI</sequence>
<feature type="region of interest" description="Disordered" evidence="1">
    <location>
        <begin position="385"/>
        <end position="422"/>
    </location>
</feature>
<evidence type="ECO:0000259" key="2">
    <source>
        <dbReference type="Pfam" id="PF00294"/>
    </source>
</evidence>
<dbReference type="PANTHER" id="PTHR42774">
    <property type="entry name" value="PHOSPHOTRANSFERASE SYSTEM TRANSPORT PROTEIN"/>
    <property type="match status" value="1"/>
</dbReference>
<dbReference type="Proteomes" id="UP000076722">
    <property type="component" value="Unassembled WGS sequence"/>
</dbReference>
<dbReference type="InterPro" id="IPR011611">
    <property type="entry name" value="PfkB_dom"/>
</dbReference>
<dbReference type="AlphaFoldDB" id="A0A164QHN0"/>
<feature type="compositionally biased region" description="Low complexity" evidence="1">
    <location>
        <begin position="1"/>
        <end position="26"/>
    </location>
</feature>
<dbReference type="PANTHER" id="PTHR42774:SF3">
    <property type="entry name" value="KETOHEXOKINASE"/>
    <property type="match status" value="1"/>
</dbReference>
<dbReference type="STRING" id="1314777.A0A164QHN0"/>
<gene>
    <name evidence="3" type="ORF">SISNIDRAFT_416763</name>
</gene>
<organism evidence="3 4">
    <name type="scientific">Sistotremastrum niveocremeum HHB9708</name>
    <dbReference type="NCBI Taxonomy" id="1314777"/>
    <lineage>
        <taxon>Eukaryota</taxon>
        <taxon>Fungi</taxon>
        <taxon>Dikarya</taxon>
        <taxon>Basidiomycota</taxon>
        <taxon>Agaricomycotina</taxon>
        <taxon>Agaricomycetes</taxon>
        <taxon>Sistotremastrales</taxon>
        <taxon>Sistotremastraceae</taxon>
        <taxon>Sertulicium</taxon>
        <taxon>Sertulicium niveocremeum</taxon>
    </lineage>
</organism>
<feature type="domain" description="Carbohydrate kinase PfkB" evidence="2">
    <location>
        <begin position="58"/>
        <end position="152"/>
    </location>
</feature>
<keyword evidence="4" id="KW-1185">Reference proteome</keyword>
<evidence type="ECO:0000256" key="1">
    <source>
        <dbReference type="SAM" id="MobiDB-lite"/>
    </source>
</evidence>
<dbReference type="Gene3D" id="3.40.1190.20">
    <property type="match status" value="2"/>
</dbReference>
<feature type="compositionally biased region" description="Gly residues" evidence="1">
    <location>
        <begin position="395"/>
        <end position="405"/>
    </location>
</feature>
<accession>A0A164QHN0</accession>
<feature type="region of interest" description="Disordered" evidence="1">
    <location>
        <begin position="1"/>
        <end position="31"/>
    </location>
</feature>
<reference evidence="3 4" key="1">
    <citation type="journal article" date="2016" name="Mol. Biol. Evol.">
        <title>Comparative Genomics of Early-Diverging Mushroom-Forming Fungi Provides Insights into the Origins of Lignocellulose Decay Capabilities.</title>
        <authorList>
            <person name="Nagy L.G."/>
            <person name="Riley R."/>
            <person name="Tritt A."/>
            <person name="Adam C."/>
            <person name="Daum C."/>
            <person name="Floudas D."/>
            <person name="Sun H."/>
            <person name="Yadav J.S."/>
            <person name="Pangilinan J."/>
            <person name="Larsson K.H."/>
            <person name="Matsuura K."/>
            <person name="Barry K."/>
            <person name="Labutti K."/>
            <person name="Kuo R."/>
            <person name="Ohm R.A."/>
            <person name="Bhattacharya S.S."/>
            <person name="Shirouzu T."/>
            <person name="Yoshinaga Y."/>
            <person name="Martin F.M."/>
            <person name="Grigoriev I.V."/>
            <person name="Hibbett D.S."/>
        </authorList>
    </citation>
    <scope>NUCLEOTIDE SEQUENCE [LARGE SCALE GENOMIC DNA]</scope>
    <source>
        <strain evidence="3 4">HHB9708</strain>
    </source>
</reference>
<dbReference type="InterPro" id="IPR029056">
    <property type="entry name" value="Ribokinase-like"/>
</dbReference>
<dbReference type="Pfam" id="PF00294">
    <property type="entry name" value="PfkB"/>
    <property type="match status" value="1"/>
</dbReference>
<evidence type="ECO:0000313" key="3">
    <source>
        <dbReference type="EMBL" id="KZS89668.1"/>
    </source>
</evidence>
<dbReference type="InterPro" id="IPR052562">
    <property type="entry name" value="Ketohexokinase-related"/>
</dbReference>
<evidence type="ECO:0000313" key="4">
    <source>
        <dbReference type="Proteomes" id="UP000076722"/>
    </source>
</evidence>